<comment type="cofactor">
    <cofactor evidence="1">
        <name>Zn(2+)</name>
        <dbReference type="ChEBI" id="CHEBI:29105"/>
    </cofactor>
</comment>
<dbReference type="GO" id="GO:0017136">
    <property type="term" value="F:histone deacetylase activity, NAD-dependent"/>
    <property type="evidence" value="ECO:0007669"/>
    <property type="project" value="TreeGrafter"/>
</dbReference>
<evidence type="ECO:0000313" key="12">
    <source>
        <dbReference type="EMBL" id="PPQ87114.1"/>
    </source>
</evidence>
<dbReference type="Proteomes" id="UP000283269">
    <property type="component" value="Unassembled WGS sequence"/>
</dbReference>
<evidence type="ECO:0000256" key="4">
    <source>
        <dbReference type="ARBA" id="ARBA00022679"/>
    </source>
</evidence>
<evidence type="ECO:0000256" key="9">
    <source>
        <dbReference type="PROSITE-ProRule" id="PRU00236"/>
    </source>
</evidence>
<name>A0A409X8T1_PSICY</name>
<proteinExistence type="inferred from homology"/>
<dbReference type="SUPFAM" id="SSF52467">
    <property type="entry name" value="DHS-like NAD/FAD-binding domain"/>
    <property type="match status" value="1"/>
</dbReference>
<evidence type="ECO:0000256" key="8">
    <source>
        <dbReference type="ARBA" id="ARBA00023128"/>
    </source>
</evidence>
<feature type="binding site" evidence="9">
    <location>
        <position position="202"/>
    </location>
    <ligand>
        <name>Zn(2+)</name>
        <dbReference type="ChEBI" id="CHEBI:29105"/>
    </ligand>
</feature>
<feature type="active site" description="Proton acceptor" evidence="9">
    <location>
        <position position="167"/>
    </location>
</feature>
<gene>
    <name evidence="12" type="ORF">CVT25_000934</name>
</gene>
<evidence type="ECO:0000256" key="6">
    <source>
        <dbReference type="ARBA" id="ARBA00022833"/>
    </source>
</evidence>
<comment type="subcellular location">
    <subcellularLocation>
        <location evidence="2">Mitochondrion</location>
    </subcellularLocation>
</comment>
<comment type="similarity">
    <text evidence="3">Belongs to the sirtuin family. Class I subfamily.</text>
</comment>
<evidence type="ECO:0000256" key="7">
    <source>
        <dbReference type="ARBA" id="ARBA00023027"/>
    </source>
</evidence>
<feature type="region of interest" description="Disordered" evidence="10">
    <location>
        <begin position="356"/>
        <end position="437"/>
    </location>
</feature>
<protein>
    <recommendedName>
        <fullName evidence="11">Deacetylase sirtuin-type domain-containing protein</fullName>
    </recommendedName>
</protein>
<dbReference type="GO" id="GO:0005634">
    <property type="term" value="C:nucleus"/>
    <property type="evidence" value="ECO:0007669"/>
    <property type="project" value="TreeGrafter"/>
</dbReference>
<dbReference type="OrthoDB" id="420264at2759"/>
<dbReference type="PANTHER" id="PTHR11085:SF6">
    <property type="entry name" value="NAD-DEPENDENT PROTEIN DEACETYLASE SIRTUIN-2"/>
    <property type="match status" value="1"/>
</dbReference>
<evidence type="ECO:0000259" key="11">
    <source>
        <dbReference type="PROSITE" id="PS50305"/>
    </source>
</evidence>
<evidence type="ECO:0000256" key="3">
    <source>
        <dbReference type="ARBA" id="ARBA00006924"/>
    </source>
</evidence>
<evidence type="ECO:0000256" key="5">
    <source>
        <dbReference type="ARBA" id="ARBA00022723"/>
    </source>
</evidence>
<dbReference type="Gene3D" id="3.40.50.1220">
    <property type="entry name" value="TPP-binding domain"/>
    <property type="match status" value="1"/>
</dbReference>
<dbReference type="GO" id="GO:0070403">
    <property type="term" value="F:NAD+ binding"/>
    <property type="evidence" value="ECO:0007669"/>
    <property type="project" value="InterPro"/>
</dbReference>
<evidence type="ECO:0000256" key="1">
    <source>
        <dbReference type="ARBA" id="ARBA00001947"/>
    </source>
</evidence>
<feature type="binding site" evidence="9">
    <location>
        <position position="199"/>
    </location>
    <ligand>
        <name>Zn(2+)</name>
        <dbReference type="ChEBI" id="CHEBI:29105"/>
    </ligand>
</feature>
<feature type="region of interest" description="Disordered" evidence="10">
    <location>
        <begin position="311"/>
        <end position="344"/>
    </location>
</feature>
<keyword evidence="6 9" id="KW-0862">Zinc</keyword>
<dbReference type="GO" id="GO:0005739">
    <property type="term" value="C:mitochondrion"/>
    <property type="evidence" value="ECO:0007669"/>
    <property type="project" value="UniProtKB-SubCell"/>
</dbReference>
<sequence>MGSRYSNRKDKPQVLKGRDVPSVAKYIKSTGCKNVILMVGIFWKQKNNPLTLPLQGVSTSAGIPDFRSPETGTHSRKHQISPIASNLARLNLPHPEAVFEISFFRKNPVPFYTLAHELYPGKFRPTITHSFIRLLAEKSLLHTCFTQNIDTLERRAGVPDDKIIEAHGSFAGQRCIDCKKPFDDQKMKDHIFEKKIAKCEHCGGYVKPDIVFFGEDLPEKFIHSIPNLRSADLLIIMGTSLTVYPFASLAQRVDDSCPRVLINLDHVGDIGSRRDDVALLGKCDDVVKDLCKELGWEDELIRLWNETDESVISEPQDTSEPGPAEAAKSASSTSNTEEVKKPDALREIEKQFARLELEVEAEEPTSTPDLTTQGKKETVNPSDAPSVSTPELAATDTLEATVTEDTKALSDPPPPSSPSGAKDAAKTASTSGTDNKL</sequence>
<dbReference type="CDD" id="cd01408">
    <property type="entry name" value="SIRT1"/>
    <property type="match status" value="1"/>
</dbReference>
<evidence type="ECO:0000256" key="10">
    <source>
        <dbReference type="SAM" id="MobiDB-lite"/>
    </source>
</evidence>
<reference evidence="12 13" key="1">
    <citation type="journal article" date="2018" name="Evol. Lett.">
        <title>Horizontal gene cluster transfer increased hallucinogenic mushroom diversity.</title>
        <authorList>
            <person name="Reynolds H.T."/>
            <person name="Vijayakumar V."/>
            <person name="Gluck-Thaler E."/>
            <person name="Korotkin H.B."/>
            <person name="Matheny P.B."/>
            <person name="Slot J.C."/>
        </authorList>
    </citation>
    <scope>NUCLEOTIDE SEQUENCE [LARGE SCALE GENOMIC DNA]</scope>
    <source>
        <strain evidence="12 13">2631</strain>
    </source>
</reference>
<feature type="domain" description="Deacetylase sirtuin-type" evidence="11">
    <location>
        <begin position="25"/>
        <end position="297"/>
    </location>
</feature>
<dbReference type="PANTHER" id="PTHR11085">
    <property type="entry name" value="NAD-DEPENDENT PROTEIN DEACYLASE SIRTUIN-5, MITOCHONDRIAL-RELATED"/>
    <property type="match status" value="1"/>
</dbReference>
<feature type="compositionally biased region" description="Polar residues" evidence="10">
    <location>
        <begin position="364"/>
        <end position="389"/>
    </location>
</feature>
<keyword evidence="5 9" id="KW-0479">Metal-binding</keyword>
<dbReference type="AlphaFoldDB" id="A0A409X8T1"/>
<dbReference type="FunCoup" id="A0A409X8T1">
    <property type="interactions" value="225"/>
</dbReference>
<feature type="compositionally biased region" description="Polar residues" evidence="10">
    <location>
        <begin position="427"/>
        <end position="437"/>
    </location>
</feature>
<keyword evidence="13" id="KW-1185">Reference proteome</keyword>
<dbReference type="Pfam" id="PF02146">
    <property type="entry name" value="SIR2"/>
    <property type="match status" value="1"/>
</dbReference>
<dbReference type="InterPro" id="IPR029035">
    <property type="entry name" value="DHS-like_NAD/FAD-binding_dom"/>
</dbReference>
<feature type="binding site" evidence="9">
    <location>
        <position position="175"/>
    </location>
    <ligand>
        <name>Zn(2+)</name>
        <dbReference type="ChEBI" id="CHEBI:29105"/>
    </ligand>
</feature>
<accession>A0A409X8T1</accession>
<dbReference type="GO" id="GO:0046872">
    <property type="term" value="F:metal ion binding"/>
    <property type="evidence" value="ECO:0007669"/>
    <property type="project" value="UniProtKB-KW"/>
</dbReference>
<dbReference type="PROSITE" id="PS50305">
    <property type="entry name" value="SIRTUIN"/>
    <property type="match status" value="1"/>
</dbReference>
<dbReference type="InParanoid" id="A0A409X8T1"/>
<comment type="caution">
    <text evidence="12">The sequence shown here is derived from an EMBL/GenBank/DDBJ whole genome shotgun (WGS) entry which is preliminary data.</text>
</comment>
<organism evidence="12 13">
    <name type="scientific">Psilocybe cyanescens</name>
    <dbReference type="NCBI Taxonomy" id="93625"/>
    <lineage>
        <taxon>Eukaryota</taxon>
        <taxon>Fungi</taxon>
        <taxon>Dikarya</taxon>
        <taxon>Basidiomycota</taxon>
        <taxon>Agaricomycotina</taxon>
        <taxon>Agaricomycetes</taxon>
        <taxon>Agaricomycetidae</taxon>
        <taxon>Agaricales</taxon>
        <taxon>Agaricineae</taxon>
        <taxon>Strophariaceae</taxon>
        <taxon>Psilocybe</taxon>
    </lineage>
</organism>
<dbReference type="InterPro" id="IPR026591">
    <property type="entry name" value="Sirtuin_cat_small_dom_sf"/>
</dbReference>
<evidence type="ECO:0000313" key="13">
    <source>
        <dbReference type="Proteomes" id="UP000283269"/>
    </source>
</evidence>
<evidence type="ECO:0000256" key="2">
    <source>
        <dbReference type="ARBA" id="ARBA00004173"/>
    </source>
</evidence>
<dbReference type="EMBL" id="NHYD01002369">
    <property type="protein sequence ID" value="PPQ87114.1"/>
    <property type="molecule type" value="Genomic_DNA"/>
</dbReference>
<keyword evidence="7" id="KW-0520">NAD</keyword>
<keyword evidence="4" id="KW-0808">Transferase</keyword>
<dbReference type="STRING" id="93625.A0A409X8T1"/>
<dbReference type="InterPro" id="IPR003000">
    <property type="entry name" value="Sirtuin"/>
</dbReference>
<dbReference type="Gene3D" id="3.30.1600.10">
    <property type="entry name" value="SIR2/SIRT2 'Small Domain"/>
    <property type="match status" value="1"/>
</dbReference>
<dbReference type="InterPro" id="IPR026590">
    <property type="entry name" value="Ssirtuin_cat_dom"/>
</dbReference>
<dbReference type="InterPro" id="IPR050134">
    <property type="entry name" value="NAD-dep_sirtuin_deacylases"/>
</dbReference>
<keyword evidence="8" id="KW-0496">Mitochondrion</keyword>
<feature type="binding site" evidence="9">
    <location>
        <position position="178"/>
    </location>
    <ligand>
        <name>Zn(2+)</name>
        <dbReference type="ChEBI" id="CHEBI:29105"/>
    </ligand>
</feature>